<dbReference type="PRINTS" id="PR00301">
    <property type="entry name" value="HEATSHOCK70"/>
</dbReference>
<dbReference type="PANTHER" id="PTHR14187:SF5">
    <property type="entry name" value="HEAT SHOCK 70 KDA PROTEIN 12A"/>
    <property type="match status" value="1"/>
</dbReference>
<dbReference type="SUPFAM" id="SSF53067">
    <property type="entry name" value="Actin-like ATPase domain"/>
    <property type="match status" value="2"/>
</dbReference>
<organism evidence="2 3">
    <name type="scientific">Bionectria ochroleuca</name>
    <name type="common">Gliocladium roseum</name>
    <dbReference type="NCBI Taxonomy" id="29856"/>
    <lineage>
        <taxon>Eukaryota</taxon>
        <taxon>Fungi</taxon>
        <taxon>Dikarya</taxon>
        <taxon>Ascomycota</taxon>
        <taxon>Pezizomycotina</taxon>
        <taxon>Sordariomycetes</taxon>
        <taxon>Hypocreomycetidae</taxon>
        <taxon>Hypocreales</taxon>
        <taxon>Bionectriaceae</taxon>
        <taxon>Clonostachys</taxon>
    </lineage>
</organism>
<evidence type="ECO:0000313" key="3">
    <source>
        <dbReference type="Proteomes" id="UP000766486"/>
    </source>
</evidence>
<dbReference type="Gene3D" id="3.30.420.40">
    <property type="match status" value="1"/>
</dbReference>
<proteinExistence type="predicted"/>
<dbReference type="Proteomes" id="UP000766486">
    <property type="component" value="Unassembled WGS sequence"/>
</dbReference>
<gene>
    <name evidence="2" type="ORF">CLO192961_LOCUS446596</name>
</gene>
<protein>
    <recommendedName>
        <fullName evidence="4">Actin-like ATPase domain-containing protein</fullName>
    </recommendedName>
</protein>
<name>A0ABY6V0N0_BIOOC</name>
<dbReference type="InterPro" id="IPR043129">
    <property type="entry name" value="ATPase_NBD"/>
</dbReference>
<sequence>MPSSFRRAMKGETEAATGGSGKSSAWSMRSLIKRIKEKKQSDLNDFMVVGIDFGTTYSGAAWATVSDFENEQINLITRWPDAPGEQGKAPTELFYENGRLHSWGYGIPDDAVPISWFKLLLLRDEDVDDSIKGSEYLLKARKELKKLRKTPVELIADYLRELWKHILNTIQKARGSIILEALSFHVVITVPAIWKPYARTGMEEAARLAGITQPRSAGPTTLSFAIEPETAALATLWERGEDLRVGDVYVICDAGGGTVDLITYKVGELDPIQLHEAVTGKGGLCGGIFIDEEFQAICENRLGRRWQSLSQNGIKDVMKTEWEYDIKQSFDPKSTKPYIVAIPAEAFSNNDMNDESQRPYIKSGRIHFSASDIQKAFEGPFQSIAELVDEQIEKSGKKNVKAVTLVGGLGSSSYLQQFLAARYGNKLDVIQATGVKPRTAICRGAIFKGFLERPTDNPNFPKTAMAPMSVVSIIARSSLGVSYSELFQYGVHREEDKYLDESEGVWRAKNQMRWYLKKGEAVSSDHPVRHEFYRSYEDEDEFEGNFADAMLQCDDDCPPERKTSSVKTLCTVNSRLDHISFEDLEDYIAPNGRELKKVSYGIEMVPSGASTLFCVYYGDERLGSENATFDFC</sequence>
<dbReference type="PANTHER" id="PTHR14187">
    <property type="entry name" value="ALPHA KINASE/ELONGATION FACTOR 2 KINASE"/>
    <property type="match status" value="1"/>
</dbReference>
<dbReference type="CDD" id="cd10170">
    <property type="entry name" value="ASKHA_NBD_HSP70"/>
    <property type="match status" value="1"/>
</dbReference>
<comment type="caution">
    <text evidence="2">The sequence shown here is derived from an EMBL/GenBank/DDBJ whole genome shotgun (WGS) entry which is preliminary data.</text>
</comment>
<evidence type="ECO:0000256" key="1">
    <source>
        <dbReference type="SAM" id="MobiDB-lite"/>
    </source>
</evidence>
<accession>A0ABY6V0N0</accession>
<reference evidence="2 3" key="1">
    <citation type="submission" date="2019-06" db="EMBL/GenBank/DDBJ databases">
        <authorList>
            <person name="Broberg M."/>
        </authorList>
    </citation>
    <scope>NUCLEOTIDE SEQUENCE [LARGE SCALE GENOMIC DNA]</scope>
</reference>
<feature type="region of interest" description="Disordered" evidence="1">
    <location>
        <begin position="1"/>
        <end position="24"/>
    </location>
</feature>
<evidence type="ECO:0008006" key="4">
    <source>
        <dbReference type="Google" id="ProtNLM"/>
    </source>
</evidence>
<dbReference type="EMBL" id="CABFNS010000929">
    <property type="protein sequence ID" value="VUC36482.1"/>
    <property type="molecule type" value="Genomic_DNA"/>
</dbReference>
<keyword evidence="3" id="KW-1185">Reference proteome</keyword>
<evidence type="ECO:0000313" key="2">
    <source>
        <dbReference type="EMBL" id="VUC36482.1"/>
    </source>
</evidence>